<dbReference type="GO" id="GO:0008324">
    <property type="term" value="F:monoatomic cation transmembrane transporter activity"/>
    <property type="evidence" value="ECO:0007669"/>
    <property type="project" value="InterPro"/>
</dbReference>
<dbReference type="GO" id="GO:0005886">
    <property type="term" value="C:plasma membrane"/>
    <property type="evidence" value="ECO:0007669"/>
    <property type="project" value="UniProtKB-SubCell"/>
</dbReference>
<accession>A0AAE3WHZ4</accession>
<dbReference type="EMBL" id="JANHAX010000007">
    <property type="protein sequence ID" value="MDQ2092162.1"/>
    <property type="molecule type" value="Genomic_DNA"/>
</dbReference>
<feature type="transmembrane region" description="Helical" evidence="7">
    <location>
        <begin position="60"/>
        <end position="83"/>
    </location>
</feature>
<comment type="similarity">
    <text evidence="2">Belongs to the CPA3 antiporters (TC 2.A.63) subunit E family.</text>
</comment>
<evidence type="ECO:0000256" key="6">
    <source>
        <dbReference type="ARBA" id="ARBA00023136"/>
    </source>
</evidence>
<gene>
    <name evidence="8" type="ORF">NO357_19845</name>
</gene>
<dbReference type="AlphaFoldDB" id="A0AAE3WHZ4"/>
<evidence type="ECO:0000256" key="3">
    <source>
        <dbReference type="ARBA" id="ARBA00022475"/>
    </source>
</evidence>
<comment type="subcellular location">
    <subcellularLocation>
        <location evidence="1">Cell membrane</location>
        <topology evidence="1">Multi-pass membrane protein</topology>
    </subcellularLocation>
</comment>
<reference evidence="8" key="1">
    <citation type="submission" date="2022-07" db="EMBL/GenBank/DDBJ databases">
        <authorList>
            <person name="Otstavnykh N."/>
            <person name="Isaeva M."/>
            <person name="Bystritskaya E."/>
        </authorList>
    </citation>
    <scope>NUCLEOTIDE SEQUENCE</scope>
    <source>
        <strain evidence="8">KCTC 52189</strain>
    </source>
</reference>
<dbReference type="RefSeq" id="WP_306737464.1">
    <property type="nucleotide sequence ID" value="NZ_JANHAX010000007.1"/>
</dbReference>
<evidence type="ECO:0000256" key="5">
    <source>
        <dbReference type="ARBA" id="ARBA00022989"/>
    </source>
</evidence>
<dbReference type="Pfam" id="PF01899">
    <property type="entry name" value="MNHE"/>
    <property type="match status" value="1"/>
</dbReference>
<name>A0AAE3WHZ4_9RHOB</name>
<keyword evidence="6 7" id="KW-0472">Membrane</keyword>
<proteinExistence type="inferred from homology"/>
<evidence type="ECO:0000256" key="1">
    <source>
        <dbReference type="ARBA" id="ARBA00004651"/>
    </source>
</evidence>
<evidence type="ECO:0000256" key="4">
    <source>
        <dbReference type="ARBA" id="ARBA00022692"/>
    </source>
</evidence>
<dbReference type="PANTHER" id="PTHR34584">
    <property type="entry name" value="NA(+)/H(+) ANTIPORTER SUBUNIT E1"/>
    <property type="match status" value="1"/>
</dbReference>
<organism evidence="8 9">
    <name type="scientific">Marimonas arenosa</name>
    <dbReference type="NCBI Taxonomy" id="1795305"/>
    <lineage>
        <taxon>Bacteria</taxon>
        <taxon>Pseudomonadati</taxon>
        <taxon>Pseudomonadota</taxon>
        <taxon>Alphaproteobacteria</taxon>
        <taxon>Rhodobacterales</taxon>
        <taxon>Paracoccaceae</taxon>
        <taxon>Marimonas</taxon>
    </lineage>
</organism>
<evidence type="ECO:0000256" key="2">
    <source>
        <dbReference type="ARBA" id="ARBA00006228"/>
    </source>
</evidence>
<keyword evidence="5 7" id="KW-1133">Transmembrane helix</keyword>
<reference evidence="8" key="2">
    <citation type="submission" date="2023-02" db="EMBL/GenBank/DDBJ databases">
        <title>'Rhodoalgimonas zhirmunskyi' gen. nov., isolated from a red alga.</title>
        <authorList>
            <person name="Nedashkovskaya O.I."/>
            <person name="Otstavnykh N.Y."/>
            <person name="Bystritskaya E.P."/>
            <person name="Balabanova L.A."/>
            <person name="Isaeva M.P."/>
        </authorList>
    </citation>
    <scope>NUCLEOTIDE SEQUENCE</scope>
    <source>
        <strain evidence="8">KCTC 52189</strain>
    </source>
</reference>
<protein>
    <submittedName>
        <fullName evidence="8">Na+/H+ antiporter subunit E</fullName>
    </submittedName>
</protein>
<evidence type="ECO:0000313" key="9">
    <source>
        <dbReference type="Proteomes" id="UP001226762"/>
    </source>
</evidence>
<evidence type="ECO:0000313" key="8">
    <source>
        <dbReference type="EMBL" id="MDQ2092162.1"/>
    </source>
</evidence>
<keyword evidence="3" id="KW-1003">Cell membrane</keyword>
<dbReference type="PANTHER" id="PTHR34584:SF1">
    <property type="entry name" value="NA(+)_H(+) ANTIPORTER SUBUNIT E1"/>
    <property type="match status" value="1"/>
</dbReference>
<keyword evidence="4 7" id="KW-0812">Transmembrane</keyword>
<evidence type="ECO:0000256" key="7">
    <source>
        <dbReference type="SAM" id="Phobius"/>
    </source>
</evidence>
<comment type="caution">
    <text evidence="8">The sequence shown here is derived from an EMBL/GenBank/DDBJ whole genome shotgun (WGS) entry which is preliminary data.</text>
</comment>
<sequence length="157" mass="17082">MRIIGAFVVLVVLWLLLSGIYTPMIVGLGVASAGLAVLVVRRMDLVDSDPVELALKPLGFPLYLFWLLGEIAKANWAVTRIILAAQMPIRQHLFAVQVTQKTDLGQVIFANSITLTPGTITVETEPERFLVHAVAYTPGTIGELTEMDRRVSAAEAV</sequence>
<dbReference type="InterPro" id="IPR002758">
    <property type="entry name" value="Cation_antiport_E"/>
</dbReference>
<keyword evidence="9" id="KW-1185">Reference proteome</keyword>
<dbReference type="Proteomes" id="UP001226762">
    <property type="component" value="Unassembled WGS sequence"/>
</dbReference>